<dbReference type="EMBL" id="WVTB01000060">
    <property type="protein sequence ID" value="KAF3802786.1"/>
    <property type="molecule type" value="Genomic_DNA"/>
</dbReference>
<dbReference type="InterPro" id="IPR046676">
    <property type="entry name" value="DUF6546"/>
</dbReference>
<organism evidence="2 3">
    <name type="scientific">Colletotrichum gloeosporioides</name>
    <name type="common">Anthracnose fungus</name>
    <name type="synonym">Glomerella cingulata</name>
    <dbReference type="NCBI Taxonomy" id="474922"/>
    <lineage>
        <taxon>Eukaryota</taxon>
        <taxon>Fungi</taxon>
        <taxon>Dikarya</taxon>
        <taxon>Ascomycota</taxon>
        <taxon>Pezizomycotina</taxon>
        <taxon>Sordariomycetes</taxon>
        <taxon>Hypocreomycetidae</taxon>
        <taxon>Glomerellales</taxon>
        <taxon>Glomerellaceae</taxon>
        <taxon>Colletotrichum</taxon>
        <taxon>Colletotrichum gloeosporioides species complex</taxon>
    </lineage>
</organism>
<dbReference type="Pfam" id="PF20183">
    <property type="entry name" value="DUF6546"/>
    <property type="match status" value="1"/>
</dbReference>
<dbReference type="RefSeq" id="XP_045261945.1">
    <property type="nucleotide sequence ID" value="XM_045413866.1"/>
</dbReference>
<gene>
    <name evidence="2" type="ORF">GCG54_00014022</name>
</gene>
<accession>A0A8H4CFD1</accession>
<dbReference type="AlphaFoldDB" id="A0A8H4CFD1"/>
<reference evidence="2" key="2">
    <citation type="submission" date="2020-03" db="EMBL/GenBank/DDBJ databases">
        <authorList>
            <person name="Fu F.-F."/>
            <person name="Chen J."/>
        </authorList>
    </citation>
    <scope>NUCLEOTIDE SEQUENCE</scope>
    <source>
        <strain evidence="2">Lc1</strain>
    </source>
</reference>
<evidence type="ECO:0000259" key="1">
    <source>
        <dbReference type="Pfam" id="PF20183"/>
    </source>
</evidence>
<evidence type="ECO:0000313" key="2">
    <source>
        <dbReference type="EMBL" id="KAF3802786.1"/>
    </source>
</evidence>
<name>A0A8H4CFD1_COLGL</name>
<sequence>MLPMSPQKQHWSSWNRLPREIRLLILHEPMRAGCSQGHLATVSREWQIEIERHNFARIRLTPSRLVNFGALIQRNQALVSYIWFCLELDDYDCTTCAPDGTRLTLEEWGEACEISDTDKCPITAAFRDLFLILSTWDFRPDLILDISIYSPSDSEHCFPYLTFMPDTPSNMSSGYGIEKARSSRHYHDPQHGWVAGFRHAAPPRYAIRKVFHSVMERGPFDSDQLELQWWDQLPTFPAVTGLLLRQQNRRLWKPPSLAHMFARFPRLKDIHYQPWREWDFPQHITDKDYQYLFESIRLFNSSLKRLVVFENFNQQYPATMQRFLNGVDLTQCDSLRKPDSAVSRIVALASLKLEQLAASFIVDASSFFEVQPSWEWPSLTSLTLTSRLLTPDGDLVEIEAMLQKAAAAAMKMPQLGLAALFRYQAFRNIPQAVVLWRGTWKFAMKPSITQTWEAVIHQYNGWRLDFVEEQLNETTIKSHGHAVQHLMHATQIICPVSLRQIQTEQKALGA</sequence>
<comment type="caution">
    <text evidence="2">The sequence shown here is derived from an EMBL/GenBank/DDBJ whole genome shotgun (WGS) entry which is preliminary data.</text>
</comment>
<dbReference type="GeneID" id="69021138"/>
<dbReference type="Proteomes" id="UP000613401">
    <property type="component" value="Unassembled WGS sequence"/>
</dbReference>
<evidence type="ECO:0000313" key="3">
    <source>
        <dbReference type="Proteomes" id="UP000613401"/>
    </source>
</evidence>
<reference evidence="2" key="1">
    <citation type="journal article" date="2020" name="Phytopathology">
        <title>Genome sequence and comparative analysis of Colletotrichum gloeosporioides isolated from Liriodendron leaves.</title>
        <authorList>
            <person name="Fu F.F."/>
            <person name="Hao Z."/>
            <person name="Wang P."/>
            <person name="Lu Y."/>
            <person name="Xue L.J."/>
            <person name="Wei G."/>
            <person name="Tian Y."/>
            <person name="Baishi H."/>
            <person name="Xu H."/>
            <person name="Shi J."/>
            <person name="Cheng T."/>
            <person name="Wang G."/>
            <person name="Yi Y."/>
            <person name="Chen J."/>
        </authorList>
    </citation>
    <scope>NUCLEOTIDE SEQUENCE</scope>
    <source>
        <strain evidence="2">Lc1</strain>
    </source>
</reference>
<proteinExistence type="predicted"/>
<keyword evidence="3" id="KW-1185">Reference proteome</keyword>
<protein>
    <recommendedName>
        <fullName evidence="1">DUF6546 domain-containing protein</fullName>
    </recommendedName>
</protein>
<feature type="domain" description="DUF6546" evidence="1">
    <location>
        <begin position="301"/>
        <end position="493"/>
    </location>
</feature>